<proteinExistence type="predicted"/>
<feature type="compositionally biased region" description="Basic and acidic residues" evidence="4">
    <location>
        <begin position="405"/>
        <end position="418"/>
    </location>
</feature>
<dbReference type="InterPro" id="IPR011990">
    <property type="entry name" value="TPR-like_helical_dom_sf"/>
</dbReference>
<organism evidence="5 6">
    <name type="scientific">Bugula neritina</name>
    <name type="common">Brown bryozoan</name>
    <name type="synonym">Sertularia neritina</name>
    <dbReference type="NCBI Taxonomy" id="10212"/>
    <lineage>
        <taxon>Eukaryota</taxon>
        <taxon>Metazoa</taxon>
        <taxon>Spiralia</taxon>
        <taxon>Lophotrochozoa</taxon>
        <taxon>Bryozoa</taxon>
        <taxon>Gymnolaemata</taxon>
        <taxon>Cheilostomatida</taxon>
        <taxon>Flustrina</taxon>
        <taxon>Buguloidea</taxon>
        <taxon>Bugulidae</taxon>
        <taxon>Bugula</taxon>
    </lineage>
</organism>
<feature type="compositionally biased region" description="Basic and acidic residues" evidence="4">
    <location>
        <begin position="266"/>
        <end position="282"/>
    </location>
</feature>
<dbReference type="EMBL" id="VXIV02003161">
    <property type="protein sequence ID" value="KAF6020564.1"/>
    <property type="molecule type" value="Genomic_DNA"/>
</dbReference>
<dbReference type="OrthoDB" id="10262375at2759"/>
<keyword evidence="2 3" id="KW-0802">TPR repeat</keyword>
<dbReference type="InterPro" id="IPR052628">
    <property type="entry name" value="CFAP70"/>
</dbReference>
<feature type="repeat" description="TPR" evidence="3">
    <location>
        <begin position="869"/>
        <end position="902"/>
    </location>
</feature>
<dbReference type="PROSITE" id="PS50005">
    <property type="entry name" value="TPR"/>
    <property type="match status" value="2"/>
</dbReference>
<evidence type="ECO:0000256" key="2">
    <source>
        <dbReference type="ARBA" id="ARBA00022803"/>
    </source>
</evidence>
<dbReference type="PANTHER" id="PTHR44314:SF1">
    <property type="entry name" value="CILIA- AND FLAGELLA-ASSOCIATED PROTEIN 70"/>
    <property type="match status" value="1"/>
</dbReference>
<dbReference type="Gene3D" id="1.25.40.10">
    <property type="entry name" value="Tetratricopeptide repeat domain"/>
    <property type="match status" value="2"/>
</dbReference>
<feature type="region of interest" description="Disordered" evidence="4">
    <location>
        <begin position="435"/>
        <end position="457"/>
    </location>
</feature>
<feature type="region of interest" description="Disordered" evidence="4">
    <location>
        <begin position="253"/>
        <end position="282"/>
    </location>
</feature>
<reference evidence="5" key="1">
    <citation type="submission" date="2020-06" db="EMBL/GenBank/DDBJ databases">
        <title>Draft genome of Bugula neritina, a colonial animal packing powerful symbionts and potential medicines.</title>
        <authorList>
            <person name="Rayko M."/>
        </authorList>
    </citation>
    <scope>NUCLEOTIDE SEQUENCE [LARGE SCALE GENOMIC DNA]</scope>
    <source>
        <strain evidence="5">Kwan_BN1</strain>
    </source>
</reference>
<feature type="compositionally biased region" description="Low complexity" evidence="4">
    <location>
        <begin position="735"/>
        <end position="749"/>
    </location>
</feature>
<feature type="region of interest" description="Disordered" evidence="4">
    <location>
        <begin position="701"/>
        <end position="758"/>
    </location>
</feature>
<evidence type="ECO:0000256" key="4">
    <source>
        <dbReference type="SAM" id="MobiDB-lite"/>
    </source>
</evidence>
<dbReference type="Proteomes" id="UP000593567">
    <property type="component" value="Unassembled WGS sequence"/>
</dbReference>
<feature type="repeat" description="TPR" evidence="3">
    <location>
        <begin position="832"/>
        <end position="865"/>
    </location>
</feature>
<accession>A0A7J7J4C1</accession>
<dbReference type="InterPro" id="IPR019734">
    <property type="entry name" value="TPR_rpt"/>
</dbReference>
<feature type="region of interest" description="Disordered" evidence="4">
    <location>
        <begin position="373"/>
        <end position="421"/>
    </location>
</feature>
<dbReference type="GO" id="GO:0060271">
    <property type="term" value="P:cilium assembly"/>
    <property type="evidence" value="ECO:0007669"/>
    <property type="project" value="TreeGrafter"/>
</dbReference>
<keyword evidence="6" id="KW-1185">Reference proteome</keyword>
<dbReference type="Pfam" id="PF13181">
    <property type="entry name" value="TPR_8"/>
    <property type="match status" value="1"/>
</dbReference>
<dbReference type="SMART" id="SM00028">
    <property type="entry name" value="TPR"/>
    <property type="match status" value="5"/>
</dbReference>
<dbReference type="AlphaFoldDB" id="A0A7J7J4C1"/>
<evidence type="ECO:0000313" key="5">
    <source>
        <dbReference type="EMBL" id="KAF6020564.1"/>
    </source>
</evidence>
<dbReference type="PANTHER" id="PTHR44314">
    <property type="entry name" value="CILIA- AND FLAGELLA-ASSOCIATED PROTEIN 70"/>
    <property type="match status" value="1"/>
</dbReference>
<dbReference type="SUPFAM" id="SSF48452">
    <property type="entry name" value="TPR-like"/>
    <property type="match status" value="2"/>
</dbReference>
<evidence type="ECO:0000256" key="3">
    <source>
        <dbReference type="PROSITE-ProRule" id="PRU00339"/>
    </source>
</evidence>
<gene>
    <name evidence="5" type="ORF">EB796_021132</name>
</gene>
<dbReference type="GO" id="GO:0031514">
    <property type="term" value="C:motile cilium"/>
    <property type="evidence" value="ECO:0007669"/>
    <property type="project" value="TreeGrafter"/>
</dbReference>
<feature type="compositionally biased region" description="Basic and acidic residues" evidence="4">
    <location>
        <begin position="373"/>
        <end position="388"/>
    </location>
</feature>
<evidence type="ECO:0000313" key="6">
    <source>
        <dbReference type="Proteomes" id="UP000593567"/>
    </source>
</evidence>
<comment type="caution">
    <text evidence="5">The sequence shown here is derived from an EMBL/GenBank/DDBJ whole genome shotgun (WGS) entry which is preliminary data.</text>
</comment>
<dbReference type="GO" id="GO:0003341">
    <property type="term" value="P:cilium movement"/>
    <property type="evidence" value="ECO:0007669"/>
    <property type="project" value="TreeGrafter"/>
</dbReference>
<sequence>MADSELPHTRASESLTLTVFRLRNLRGLRGDAVLAMIKVEWNDKTLGESVKVESTAEEPAELNYTTSITVNFDDARDLDDIAHKPILLSIIEVLPKEKRQKEEKTNLIGQCTVDLFPMLTADKSKHQQTLTIHSVPGSPIENLMSELPKPELDLQLSVNEPLVSSTTAEETNLLNVTIESVFSPPDAFQVTGQQFAYVASLPLPMNSEKETTLVFGNGAPKPGIDKELPNKQRKWLHPGTSAMPGNSSYIPNSFLSQDPIDEEDGDYKSKEDREHRTVSEQEKNRVTWNTERRCFLEASANKSLQEKIAKNRLWPVEVMRMPMPAGGKGKKDEENQVYYHGVAYVNLAPLLYPGVTRIRGAYKIYPYTDHEYQEKTRRKHGTAEEAVKSVHGQLNRGAASPYPKKGGEKDKAKTDARKGPSVTIGNMVTATQPMTSAQTKTAGPGEGGIEAEPPQNVEGQQYVENKSYLCLEVKLARPMVPKRPPQELAARVAEYIPPRPAFPKRTNGAQKAVEDFHGQVANVAQLILEEFRHNDAFEDLRKSFNATVGPKEEQRQALLYELNSSGKYFAFKEQLKHSVIKIVREKYLQTTNFNSQQQLQECISINQSHLNGLLLYGVVCAMEERVEAAETFFEAATNVAPNSVIAWTMLSLFYDGIENDIGAEMASIEANKKNIEQCRQQQQESLALPADVVGSAPLPLETADEKSEPADESLASGRPPSQSKSPIDPTPDPNAVPSAAPAVDGPAVDAPREPTPVPQSSVYMQAIDWLLEVKAIPFTERALGMQLLIASKDGGPTADYHIALARLKLQKKELPDAEEELNEALQIDYQNADAWSLMGHLKYLAGDVSEAKQCYERTLSFLTDPSETHSIYLRLASIYLQDGEFQKAKHTFLQACRSSPSCISWLGVGIACYRLDELADAEDALSEANILNNEDSEVWGYLSMVCLRTGRKLEAEQAFKYALKLNMKDQDLLTEIRQLQVKVGFGNPEL</sequence>
<dbReference type="GO" id="GO:0070062">
    <property type="term" value="C:extracellular exosome"/>
    <property type="evidence" value="ECO:0007669"/>
    <property type="project" value="TreeGrafter"/>
</dbReference>
<evidence type="ECO:0000256" key="1">
    <source>
        <dbReference type="ARBA" id="ARBA00022737"/>
    </source>
</evidence>
<keyword evidence="1" id="KW-0677">Repeat</keyword>
<name>A0A7J7J4C1_BUGNE</name>
<protein>
    <submittedName>
        <fullName evidence="5">TTC18</fullName>
    </submittedName>
</protein>